<dbReference type="OrthoDB" id="1862401at2759"/>
<evidence type="ECO:0000313" key="3">
    <source>
        <dbReference type="EMBL" id="KAF1836054.1"/>
    </source>
</evidence>
<organism evidence="3 4">
    <name type="scientific">Decorospora gaudefroyi</name>
    <dbReference type="NCBI Taxonomy" id="184978"/>
    <lineage>
        <taxon>Eukaryota</taxon>
        <taxon>Fungi</taxon>
        <taxon>Dikarya</taxon>
        <taxon>Ascomycota</taxon>
        <taxon>Pezizomycotina</taxon>
        <taxon>Dothideomycetes</taxon>
        <taxon>Pleosporomycetidae</taxon>
        <taxon>Pleosporales</taxon>
        <taxon>Pleosporineae</taxon>
        <taxon>Pleosporaceae</taxon>
        <taxon>Decorospora</taxon>
    </lineage>
</organism>
<evidence type="ECO:0000256" key="1">
    <source>
        <dbReference type="ARBA" id="ARBA00022679"/>
    </source>
</evidence>
<feature type="domain" description="Trichothecene 3-O-acetyltransferase-like N-terminal" evidence="2">
    <location>
        <begin position="27"/>
        <end position="170"/>
    </location>
</feature>
<dbReference type="InterPro" id="IPR023213">
    <property type="entry name" value="CAT-like_dom_sf"/>
</dbReference>
<gene>
    <name evidence="3" type="ORF">BDW02DRAFT_578227</name>
</gene>
<dbReference type="InterPro" id="IPR054710">
    <property type="entry name" value="Tri101-like_N"/>
</dbReference>
<reference evidence="3" key="1">
    <citation type="submission" date="2020-01" db="EMBL/GenBank/DDBJ databases">
        <authorList>
            <consortium name="DOE Joint Genome Institute"/>
            <person name="Haridas S."/>
            <person name="Albert R."/>
            <person name="Binder M."/>
            <person name="Bloem J."/>
            <person name="Labutti K."/>
            <person name="Salamov A."/>
            <person name="Andreopoulos B."/>
            <person name="Baker S.E."/>
            <person name="Barry K."/>
            <person name="Bills G."/>
            <person name="Bluhm B.H."/>
            <person name="Cannon C."/>
            <person name="Castanera R."/>
            <person name="Culley D.E."/>
            <person name="Daum C."/>
            <person name="Ezra D."/>
            <person name="Gonzalez J.B."/>
            <person name="Henrissat B."/>
            <person name="Kuo A."/>
            <person name="Liang C."/>
            <person name="Lipzen A."/>
            <person name="Lutzoni F."/>
            <person name="Magnuson J."/>
            <person name="Mondo S."/>
            <person name="Nolan M."/>
            <person name="Ohm R."/>
            <person name="Pangilinan J."/>
            <person name="Park H.-J."/>
            <person name="Ramirez L."/>
            <person name="Alfaro M."/>
            <person name="Sun H."/>
            <person name="Tritt A."/>
            <person name="Yoshinaga Y."/>
            <person name="Zwiers L.-H."/>
            <person name="Turgeon B.G."/>
            <person name="Goodwin S.B."/>
            <person name="Spatafora J.W."/>
            <person name="Crous P.W."/>
            <person name="Grigoriev I.V."/>
        </authorList>
    </citation>
    <scope>NUCLEOTIDE SEQUENCE</scope>
    <source>
        <strain evidence="3">P77</strain>
    </source>
</reference>
<keyword evidence="1" id="KW-0808">Transferase</keyword>
<protein>
    <recommendedName>
        <fullName evidence="2">Trichothecene 3-O-acetyltransferase-like N-terminal domain-containing protein</fullName>
    </recommendedName>
</protein>
<evidence type="ECO:0000313" key="4">
    <source>
        <dbReference type="Proteomes" id="UP000800040"/>
    </source>
</evidence>
<dbReference type="Proteomes" id="UP000800040">
    <property type="component" value="Unassembled WGS sequence"/>
</dbReference>
<sequence>MASNDKTLQLSFMDKQIHISNYGRYGLIFEFKETDKALQEAVTNALRESFCKVLLRFPYLAGKVGKTGEDEDNPLEVRYPDWITPEAEASRLVSFKDSTDSKFDDYNELAKHGFTQDKLPSEQFCPMAIAHHPGLDEGDPFGEGTTKFENGPLPAFATQATFIPGRLVLSL</sequence>
<evidence type="ECO:0000259" key="2">
    <source>
        <dbReference type="Pfam" id="PF22664"/>
    </source>
</evidence>
<dbReference type="Gene3D" id="3.30.559.10">
    <property type="entry name" value="Chloramphenicol acetyltransferase-like domain"/>
    <property type="match status" value="1"/>
</dbReference>
<keyword evidence="4" id="KW-1185">Reference proteome</keyword>
<name>A0A6A5KNV8_9PLEO</name>
<proteinExistence type="predicted"/>
<dbReference type="GO" id="GO:0016740">
    <property type="term" value="F:transferase activity"/>
    <property type="evidence" value="ECO:0007669"/>
    <property type="project" value="UniProtKB-KW"/>
</dbReference>
<dbReference type="Pfam" id="PF22664">
    <property type="entry name" value="TRI-like_N"/>
    <property type="match status" value="1"/>
</dbReference>
<dbReference type="AlphaFoldDB" id="A0A6A5KNV8"/>
<accession>A0A6A5KNV8</accession>
<dbReference type="EMBL" id="ML975278">
    <property type="protein sequence ID" value="KAF1836054.1"/>
    <property type="molecule type" value="Genomic_DNA"/>
</dbReference>